<protein>
    <submittedName>
        <fullName evidence="2">Uncharacterized protein</fullName>
    </submittedName>
</protein>
<accession>A0A6U1I8Q5</accession>
<dbReference type="EMBL" id="HBGG01021912">
    <property type="protein sequence ID" value="CAD9209159.1"/>
    <property type="molecule type" value="Transcribed_RNA"/>
</dbReference>
<reference evidence="2" key="1">
    <citation type="submission" date="2021-01" db="EMBL/GenBank/DDBJ databases">
        <authorList>
            <person name="Corre E."/>
            <person name="Pelletier E."/>
            <person name="Niang G."/>
            <person name="Scheremetjew M."/>
            <person name="Finn R."/>
            <person name="Kale V."/>
            <person name="Holt S."/>
            <person name="Cochrane G."/>
            <person name="Meng A."/>
            <person name="Brown T."/>
            <person name="Cohen L."/>
        </authorList>
    </citation>
    <scope>NUCLEOTIDE SEQUENCE</scope>
    <source>
        <strain evidence="2">PLY429</strain>
    </source>
</reference>
<dbReference type="AlphaFoldDB" id="A0A6U1I8Q5"/>
<proteinExistence type="predicted"/>
<gene>
    <name evidence="1" type="ORF">TCHU04912_LOCUS11395</name>
    <name evidence="2" type="ORF">TCHU04912_LOCUS11397</name>
</gene>
<dbReference type="EMBL" id="HBGG01021910">
    <property type="protein sequence ID" value="CAD9209157.1"/>
    <property type="molecule type" value="Transcribed_RNA"/>
</dbReference>
<evidence type="ECO:0000313" key="2">
    <source>
        <dbReference type="EMBL" id="CAD9209159.1"/>
    </source>
</evidence>
<organism evidence="2">
    <name type="scientific">Tetraselmis chuii</name>
    <dbReference type="NCBI Taxonomy" id="63592"/>
    <lineage>
        <taxon>Eukaryota</taxon>
        <taxon>Viridiplantae</taxon>
        <taxon>Chlorophyta</taxon>
        <taxon>core chlorophytes</taxon>
        <taxon>Chlorodendrophyceae</taxon>
        <taxon>Chlorodendrales</taxon>
        <taxon>Chlorodendraceae</taxon>
        <taxon>Tetraselmis</taxon>
    </lineage>
</organism>
<name>A0A6U1I8Q5_9CHLO</name>
<evidence type="ECO:0000313" key="1">
    <source>
        <dbReference type="EMBL" id="CAD9209157.1"/>
    </source>
</evidence>
<sequence>MSFWNNWLRRSPRAWRIRLAAIAESGQGGSVEICETLRHGVHHIQERHQQISPASNAKQVQQLVAAAVAASMTLRGQSWDTRLNCLHACLHMLQDLGLSELAFTDYTTSIALRASLSQLPNFSASLSQGIIPRLLECMYIYKLPVGPHTISVLRVNMQPRGSECQHISFDFQRVTQKREFPGTA</sequence>